<keyword evidence="2" id="KW-0689">Ribosomal protein</keyword>
<gene>
    <name evidence="4" type="ORF">Bun01g_32360</name>
</gene>
<dbReference type="Gene3D" id="1.10.30.50">
    <property type="match status" value="1"/>
</dbReference>
<dbReference type="NCBIfam" id="TIGR04560">
    <property type="entry name" value="ribo_THX"/>
    <property type="match status" value="1"/>
</dbReference>
<dbReference type="RefSeq" id="WP_048693441.1">
    <property type="nucleotide sequence ID" value="NZ_AP019724.1"/>
</dbReference>
<evidence type="ECO:0000256" key="3">
    <source>
        <dbReference type="ARBA" id="ARBA00023274"/>
    </source>
</evidence>
<reference evidence="4 5" key="1">
    <citation type="submission" date="2019-06" db="EMBL/GenBank/DDBJ databases">
        <title>Complete genome sequence of Bacteroides uniformis NBRC 113350.</title>
        <authorList>
            <person name="Miura T."/>
            <person name="Furukawa M."/>
            <person name="Shimamura M."/>
            <person name="Ohyama Y."/>
            <person name="Yamazoe A."/>
            <person name="Kawasaki H."/>
        </authorList>
    </citation>
    <scope>NUCLEOTIDE SEQUENCE [LARGE SCALE GENOMIC DNA]</scope>
    <source>
        <strain evidence="4 5">NBRC 113350</strain>
    </source>
</reference>
<evidence type="ECO:0000313" key="4">
    <source>
        <dbReference type="EMBL" id="BBK88866.1"/>
    </source>
</evidence>
<protein>
    <recommendedName>
        <fullName evidence="6">HNH endonuclease</fullName>
    </recommendedName>
</protein>
<dbReference type="EMBL" id="AP019724">
    <property type="protein sequence ID" value="BBK88866.1"/>
    <property type="molecule type" value="Genomic_DNA"/>
</dbReference>
<keyword evidence="3" id="KW-0687">Ribonucleoprotein</keyword>
<evidence type="ECO:0000256" key="2">
    <source>
        <dbReference type="ARBA" id="ARBA00022980"/>
    </source>
</evidence>
<dbReference type="GO" id="GO:0005840">
    <property type="term" value="C:ribosome"/>
    <property type="evidence" value="ECO:0007669"/>
    <property type="project" value="UniProtKB-KW"/>
</dbReference>
<dbReference type="Proteomes" id="UP000320533">
    <property type="component" value="Chromosome"/>
</dbReference>
<evidence type="ECO:0000313" key="5">
    <source>
        <dbReference type="Proteomes" id="UP000320533"/>
    </source>
</evidence>
<proteinExistence type="inferred from homology"/>
<evidence type="ECO:0008006" key="6">
    <source>
        <dbReference type="Google" id="ProtNLM"/>
    </source>
</evidence>
<accession>A0A4Y1VIX7</accession>
<evidence type="ECO:0000256" key="1">
    <source>
        <dbReference type="ARBA" id="ARBA00010834"/>
    </source>
</evidence>
<dbReference type="KEGG" id="bun:Bun01g_32360"/>
<organism evidence="4 5">
    <name type="scientific">Bacteroides uniformis</name>
    <dbReference type="NCBI Taxonomy" id="820"/>
    <lineage>
        <taxon>Bacteria</taxon>
        <taxon>Pseudomonadati</taxon>
        <taxon>Bacteroidota</taxon>
        <taxon>Bacteroidia</taxon>
        <taxon>Bacteroidales</taxon>
        <taxon>Bacteroidaceae</taxon>
        <taxon>Bacteroides</taxon>
    </lineage>
</organism>
<name>A0A4Y1VIX7_BACUN</name>
<dbReference type="GO" id="GO:1990904">
    <property type="term" value="C:ribonucleoprotein complex"/>
    <property type="evidence" value="ECO:0007669"/>
    <property type="project" value="UniProtKB-KW"/>
</dbReference>
<dbReference type="InterPro" id="IPR030826">
    <property type="entry name" value="Ribosomal_bTHX/bTHXc/bTHXm"/>
</dbReference>
<dbReference type="AlphaFoldDB" id="A0A4Y1VIX7"/>
<comment type="similarity">
    <text evidence="1">Belongs to the bacterial ribosomal protein bTHX family.</text>
</comment>
<sequence length="274" mass="31756">MGKGDIKSKRGKIFNKSYGVRRPQKKKKHNTNISNRKCVYCGISLLKRSEAAKFQAKNKYYPDNGATRDHVPQQCLFEGYSDNFKKNRFVVPCCHKCNLEFSKNEQELRNLIGIANENDEMQDAITQSAVKSILSKKDYEKGLFIDICGNVQGVEFDLDKLSPNHIKNFKGVYYKKYKKVFPKGFDVHVVDMKLSSNFEEIALDFLNRNSEWQYSGHKDIFKYRIELGKIGSDSELVKTNDIKQAIIVLCHLCYHKRFDILVIANKKQLGYIKK</sequence>